<dbReference type="PANTHER" id="PTHR23235">
    <property type="entry name" value="KRUEPPEL-LIKE TRANSCRIPTION FACTOR"/>
    <property type="match status" value="1"/>
</dbReference>
<dbReference type="InterPro" id="IPR036236">
    <property type="entry name" value="Znf_C2H2_sf"/>
</dbReference>
<dbReference type="EMBL" id="HBUF01343497">
    <property type="protein sequence ID" value="CAG6706741.1"/>
    <property type="molecule type" value="Transcribed_RNA"/>
</dbReference>
<evidence type="ECO:0000256" key="1">
    <source>
        <dbReference type="ARBA" id="ARBA00022723"/>
    </source>
</evidence>
<evidence type="ECO:0000259" key="8">
    <source>
        <dbReference type="PROSITE" id="PS50157"/>
    </source>
</evidence>
<feature type="domain" description="C2H2-type" evidence="8">
    <location>
        <begin position="267"/>
        <end position="296"/>
    </location>
</feature>
<dbReference type="InterPro" id="IPR013087">
    <property type="entry name" value="Znf_C2H2_type"/>
</dbReference>
<dbReference type="Pfam" id="PF00096">
    <property type="entry name" value="zf-C2H2"/>
    <property type="match status" value="6"/>
</dbReference>
<evidence type="ECO:0000256" key="7">
    <source>
        <dbReference type="SAM" id="MobiDB-lite"/>
    </source>
</evidence>
<keyword evidence="2" id="KW-0677">Repeat</keyword>
<evidence type="ECO:0000256" key="6">
    <source>
        <dbReference type="PROSITE-ProRule" id="PRU00042"/>
    </source>
</evidence>
<reference evidence="9" key="1">
    <citation type="submission" date="2021-05" db="EMBL/GenBank/DDBJ databases">
        <authorList>
            <person name="Alioto T."/>
            <person name="Alioto T."/>
            <person name="Gomez Garrido J."/>
        </authorList>
    </citation>
    <scope>NUCLEOTIDE SEQUENCE</scope>
</reference>
<dbReference type="PROSITE" id="PS00028">
    <property type="entry name" value="ZINC_FINGER_C2H2_1"/>
    <property type="match status" value="7"/>
</dbReference>
<keyword evidence="3 6" id="KW-0863">Zinc-finger</keyword>
<protein>
    <submittedName>
        <fullName evidence="9">Zinc finger protein 271</fullName>
    </submittedName>
</protein>
<dbReference type="PANTHER" id="PTHR23235:SF142">
    <property type="entry name" value="ZINC FINGER PROTEIN 384"/>
    <property type="match status" value="1"/>
</dbReference>
<feature type="domain" description="C2H2-type" evidence="8">
    <location>
        <begin position="210"/>
        <end position="234"/>
    </location>
</feature>
<feature type="compositionally biased region" description="Basic and acidic residues" evidence="7">
    <location>
        <begin position="61"/>
        <end position="72"/>
    </location>
</feature>
<evidence type="ECO:0000313" key="9">
    <source>
        <dbReference type="EMBL" id="CAG6706741.1"/>
    </source>
</evidence>
<dbReference type="Gene3D" id="3.30.160.60">
    <property type="entry name" value="Classic Zinc Finger"/>
    <property type="match status" value="6"/>
</dbReference>
<dbReference type="GO" id="GO:0008270">
    <property type="term" value="F:zinc ion binding"/>
    <property type="evidence" value="ECO:0007669"/>
    <property type="project" value="UniProtKB-KW"/>
</dbReference>
<keyword evidence="1" id="KW-0479">Metal-binding</keyword>
<dbReference type="SUPFAM" id="SSF57667">
    <property type="entry name" value="beta-beta-alpha zinc fingers"/>
    <property type="match status" value="5"/>
</dbReference>
<dbReference type="SMART" id="SM00355">
    <property type="entry name" value="ZnF_C2H2"/>
    <property type="match status" value="8"/>
</dbReference>
<feature type="domain" description="C2H2-type" evidence="8">
    <location>
        <begin position="182"/>
        <end position="210"/>
    </location>
</feature>
<feature type="region of interest" description="Disordered" evidence="7">
    <location>
        <begin position="61"/>
        <end position="89"/>
    </location>
</feature>
<feature type="domain" description="C2H2-type" evidence="8">
    <location>
        <begin position="240"/>
        <end position="264"/>
    </location>
</feature>
<organism evidence="9">
    <name type="scientific">Cacopsylla melanoneura</name>
    <dbReference type="NCBI Taxonomy" id="428564"/>
    <lineage>
        <taxon>Eukaryota</taxon>
        <taxon>Metazoa</taxon>
        <taxon>Ecdysozoa</taxon>
        <taxon>Arthropoda</taxon>
        <taxon>Hexapoda</taxon>
        <taxon>Insecta</taxon>
        <taxon>Pterygota</taxon>
        <taxon>Neoptera</taxon>
        <taxon>Paraneoptera</taxon>
        <taxon>Hemiptera</taxon>
        <taxon>Sternorrhyncha</taxon>
        <taxon>Psylloidea</taxon>
        <taxon>Psyllidae</taxon>
        <taxon>Psyllinae</taxon>
        <taxon>Cacopsylla</taxon>
    </lineage>
</organism>
<keyword evidence="5" id="KW-0539">Nucleus</keyword>
<dbReference type="FunFam" id="3.30.160.60:FF:000303">
    <property type="entry name" value="Zinc finger protein 41"/>
    <property type="match status" value="1"/>
</dbReference>
<evidence type="ECO:0000256" key="5">
    <source>
        <dbReference type="ARBA" id="ARBA00023242"/>
    </source>
</evidence>
<evidence type="ECO:0000256" key="3">
    <source>
        <dbReference type="ARBA" id="ARBA00022771"/>
    </source>
</evidence>
<evidence type="ECO:0000256" key="4">
    <source>
        <dbReference type="ARBA" id="ARBA00022833"/>
    </source>
</evidence>
<evidence type="ECO:0000256" key="2">
    <source>
        <dbReference type="ARBA" id="ARBA00022737"/>
    </source>
</evidence>
<feature type="domain" description="C2H2-type" evidence="8">
    <location>
        <begin position="297"/>
        <end position="325"/>
    </location>
</feature>
<accession>A0A8D8UKY4</accession>
<dbReference type="PROSITE" id="PS50157">
    <property type="entry name" value="ZINC_FINGER_C2H2_2"/>
    <property type="match status" value="8"/>
</dbReference>
<keyword evidence="4" id="KW-0862">Zinc</keyword>
<dbReference type="AlphaFoldDB" id="A0A8D8UKY4"/>
<sequence length="364" mass="42117">MEKLETYEEEYLKTERDDTAEDIPCDIIVKEEPIDELDDNFYEPLVKLEIYEGEYLKIEDTSDGNNEKEYSSSRESTGVEDNDSQMKGETLNECNRNRHTCEQCFKSYSTERKLKRHQLAHEVHCFPCNKCSKSFVCKDSLTAHQLAMHEDPEKFKCNLCIKSYSSKKNLKRHLLTHESNRLACDKCSASFSEKWNLKAHQRVVHEGIKHTCNQCSKTYSRTNDLKKHMLTHEGLITTRFPCNKCSKSFTQKKNLNRHQRVHEGITFPSNKKCSASFSQKSTLKTHQLGVHEGIKEFTCDLCLKTFSLKIHLKKHILLTHGGTKFPCDKYLKTGRDDTAEDIPCDIIVKEDALTLDYGHTEASQ</sequence>
<feature type="domain" description="C2H2-type" evidence="8">
    <location>
        <begin position="126"/>
        <end position="154"/>
    </location>
</feature>
<name>A0A8D8UKY4_9HEMI</name>
<feature type="domain" description="C2H2-type" evidence="8">
    <location>
        <begin position="99"/>
        <end position="121"/>
    </location>
</feature>
<proteinExistence type="predicted"/>
<feature type="domain" description="C2H2-type" evidence="8">
    <location>
        <begin position="155"/>
        <end position="182"/>
    </location>
</feature>
<dbReference type="GO" id="GO:0000978">
    <property type="term" value="F:RNA polymerase II cis-regulatory region sequence-specific DNA binding"/>
    <property type="evidence" value="ECO:0007669"/>
    <property type="project" value="TreeGrafter"/>
</dbReference>
<dbReference type="GO" id="GO:0000981">
    <property type="term" value="F:DNA-binding transcription factor activity, RNA polymerase II-specific"/>
    <property type="evidence" value="ECO:0007669"/>
    <property type="project" value="TreeGrafter"/>
</dbReference>
<dbReference type="Pfam" id="PF13894">
    <property type="entry name" value="zf-C2H2_4"/>
    <property type="match status" value="1"/>
</dbReference>